<evidence type="ECO:0000313" key="8">
    <source>
        <dbReference type="Proteomes" id="UP000198788"/>
    </source>
</evidence>
<accession>A0A1I6Q2I8</accession>
<feature type="transmembrane region" description="Helical" evidence="5">
    <location>
        <begin position="190"/>
        <end position="208"/>
    </location>
</feature>
<evidence type="ECO:0000256" key="3">
    <source>
        <dbReference type="ARBA" id="ARBA00022989"/>
    </source>
</evidence>
<evidence type="ECO:0000259" key="6">
    <source>
        <dbReference type="PROSITE" id="PS50850"/>
    </source>
</evidence>
<organism evidence="7 8">
    <name type="scientific">Brevundimonas viscosa</name>
    <dbReference type="NCBI Taxonomy" id="871741"/>
    <lineage>
        <taxon>Bacteria</taxon>
        <taxon>Pseudomonadati</taxon>
        <taxon>Pseudomonadota</taxon>
        <taxon>Alphaproteobacteria</taxon>
        <taxon>Caulobacterales</taxon>
        <taxon>Caulobacteraceae</taxon>
        <taxon>Brevundimonas</taxon>
    </lineage>
</organism>
<feature type="transmembrane region" description="Helical" evidence="5">
    <location>
        <begin position="237"/>
        <end position="259"/>
    </location>
</feature>
<evidence type="ECO:0000256" key="4">
    <source>
        <dbReference type="ARBA" id="ARBA00023136"/>
    </source>
</evidence>
<dbReference type="PANTHER" id="PTHR11328">
    <property type="entry name" value="MAJOR FACILITATOR SUPERFAMILY DOMAIN-CONTAINING PROTEIN"/>
    <property type="match status" value="1"/>
</dbReference>
<dbReference type="OrthoDB" id="9764596at2"/>
<keyword evidence="4 5" id="KW-0472">Membrane</keyword>
<feature type="transmembrane region" description="Helical" evidence="5">
    <location>
        <begin position="300"/>
        <end position="318"/>
    </location>
</feature>
<keyword evidence="3 5" id="KW-1133">Transmembrane helix</keyword>
<proteinExistence type="inferred from homology"/>
<dbReference type="GO" id="GO:0005886">
    <property type="term" value="C:plasma membrane"/>
    <property type="evidence" value="ECO:0007669"/>
    <property type="project" value="TreeGrafter"/>
</dbReference>
<gene>
    <name evidence="7" type="ORF">SAMN05192570_1503</name>
</gene>
<feature type="domain" description="Major facilitator superfamily (MFS) profile" evidence="6">
    <location>
        <begin position="233"/>
        <end position="455"/>
    </location>
</feature>
<dbReference type="Proteomes" id="UP000198788">
    <property type="component" value="Unassembled WGS sequence"/>
</dbReference>
<evidence type="ECO:0000256" key="5">
    <source>
        <dbReference type="SAM" id="Phobius"/>
    </source>
</evidence>
<comment type="similarity">
    <text evidence="1">Belongs to the sodium:galactoside symporter (TC 2.A.2) family.</text>
</comment>
<dbReference type="PROSITE" id="PS50850">
    <property type="entry name" value="MFS"/>
    <property type="match status" value="1"/>
</dbReference>
<protein>
    <submittedName>
        <fullName evidence="7">Na+/melibiose symporter</fullName>
    </submittedName>
</protein>
<reference evidence="8" key="1">
    <citation type="submission" date="2016-10" db="EMBL/GenBank/DDBJ databases">
        <authorList>
            <person name="Varghese N."/>
            <person name="Submissions S."/>
        </authorList>
    </citation>
    <scope>NUCLEOTIDE SEQUENCE [LARGE SCALE GENOMIC DNA]</scope>
    <source>
        <strain evidence="8">CGMCC 1.10683</strain>
    </source>
</reference>
<sequence length="455" mass="48190">MTADSPAPAAPVVRRSNAVLSAFAASCLPYAALGLPVYVTLPEFYASHVGVPLAAVSLIFLIVRLADIVVDPFLGMVIDRTSTKWGRYRVWMAIGAPILMGSVAMLFFVGRGAGPTHLAVWLVIMYLGYSISLLSQMSWASVLSPDYDQRSRIYGFWQVANIIGVLAVLLIPVGAQAMGHSYVEAVRMQGGFIVVLLPIALLITFAFTPEPKNVTPPPHGGLGATLALIAKPVLRRLLLSDLMLGAARGLIGVLFFYFFEQARGFEREQTSLLLLIYFVAGLVGAPIWAVLATRIGKHRALAVGSVYFAVSFAAATLLVPAGNFPAAVAAMFGAGLAFGAADLLLRAMMADASDAIRLDVGADRTGLLFSILNATSKLGYAVSVGAFAVLEWIGFDAAPGAVNEPGVILGLQWLFIAAPVVLLLASALVLRIYPLTPERHAEIRAQLAARDGEAA</sequence>
<keyword evidence="8" id="KW-1185">Reference proteome</keyword>
<keyword evidence="2 5" id="KW-0812">Transmembrane</keyword>
<name>A0A1I6Q2I8_9CAUL</name>
<evidence type="ECO:0000313" key="7">
    <source>
        <dbReference type="EMBL" id="SFS46677.1"/>
    </source>
</evidence>
<feature type="transmembrane region" description="Helical" evidence="5">
    <location>
        <begin position="410"/>
        <end position="430"/>
    </location>
</feature>
<dbReference type="EMBL" id="FOZV01000002">
    <property type="protein sequence ID" value="SFS46677.1"/>
    <property type="molecule type" value="Genomic_DNA"/>
</dbReference>
<dbReference type="Pfam" id="PF13347">
    <property type="entry name" value="MFS_2"/>
    <property type="match status" value="1"/>
</dbReference>
<feature type="transmembrane region" description="Helical" evidence="5">
    <location>
        <begin position="90"/>
        <end position="110"/>
    </location>
</feature>
<feature type="transmembrane region" description="Helical" evidence="5">
    <location>
        <begin position="116"/>
        <end position="134"/>
    </location>
</feature>
<dbReference type="PANTHER" id="PTHR11328:SF24">
    <property type="entry name" value="MAJOR FACILITATOR SUPERFAMILY (MFS) PROFILE DOMAIN-CONTAINING PROTEIN"/>
    <property type="match status" value="1"/>
</dbReference>
<feature type="transmembrane region" description="Helical" evidence="5">
    <location>
        <begin position="366"/>
        <end position="390"/>
    </location>
</feature>
<dbReference type="SUPFAM" id="SSF103473">
    <property type="entry name" value="MFS general substrate transporter"/>
    <property type="match status" value="1"/>
</dbReference>
<feature type="transmembrane region" description="Helical" evidence="5">
    <location>
        <begin position="53"/>
        <end position="78"/>
    </location>
</feature>
<dbReference type="RefSeq" id="WP_092308358.1">
    <property type="nucleotide sequence ID" value="NZ_FOZV01000002.1"/>
</dbReference>
<dbReference type="InterPro" id="IPR020846">
    <property type="entry name" value="MFS_dom"/>
</dbReference>
<dbReference type="InterPro" id="IPR039672">
    <property type="entry name" value="MFS_2"/>
</dbReference>
<feature type="transmembrane region" description="Helical" evidence="5">
    <location>
        <begin position="18"/>
        <end position="41"/>
    </location>
</feature>
<dbReference type="InterPro" id="IPR036259">
    <property type="entry name" value="MFS_trans_sf"/>
</dbReference>
<dbReference type="Gene3D" id="1.20.1250.20">
    <property type="entry name" value="MFS general substrate transporter like domains"/>
    <property type="match status" value="2"/>
</dbReference>
<dbReference type="GO" id="GO:0015293">
    <property type="term" value="F:symporter activity"/>
    <property type="evidence" value="ECO:0007669"/>
    <property type="project" value="InterPro"/>
</dbReference>
<evidence type="ECO:0000256" key="2">
    <source>
        <dbReference type="ARBA" id="ARBA00022692"/>
    </source>
</evidence>
<feature type="transmembrane region" description="Helical" evidence="5">
    <location>
        <begin position="155"/>
        <end position="178"/>
    </location>
</feature>
<dbReference type="GO" id="GO:0008643">
    <property type="term" value="P:carbohydrate transport"/>
    <property type="evidence" value="ECO:0007669"/>
    <property type="project" value="InterPro"/>
</dbReference>
<feature type="transmembrane region" description="Helical" evidence="5">
    <location>
        <begin position="271"/>
        <end position="293"/>
    </location>
</feature>
<feature type="transmembrane region" description="Helical" evidence="5">
    <location>
        <begin position="324"/>
        <end position="345"/>
    </location>
</feature>
<dbReference type="STRING" id="871741.SAMN05192570_1503"/>
<dbReference type="AlphaFoldDB" id="A0A1I6Q2I8"/>
<evidence type="ECO:0000256" key="1">
    <source>
        <dbReference type="ARBA" id="ARBA00009617"/>
    </source>
</evidence>